<dbReference type="InterPro" id="IPR023375">
    <property type="entry name" value="ADC_dom_sf"/>
</dbReference>
<evidence type="ECO:0000313" key="1">
    <source>
        <dbReference type="EMBL" id="MFC5144671.1"/>
    </source>
</evidence>
<dbReference type="EMBL" id="JBHSKJ010000004">
    <property type="protein sequence ID" value="MFC5144671.1"/>
    <property type="molecule type" value="Genomic_DNA"/>
</dbReference>
<organism evidence="1 2">
    <name type="scientific">Streptomyces aureoversilis</name>
    <dbReference type="NCBI Taxonomy" id="67277"/>
    <lineage>
        <taxon>Bacteria</taxon>
        <taxon>Bacillati</taxon>
        <taxon>Actinomycetota</taxon>
        <taxon>Actinomycetes</taxon>
        <taxon>Kitasatosporales</taxon>
        <taxon>Streptomycetaceae</taxon>
        <taxon>Streptomyces</taxon>
    </lineage>
</organism>
<dbReference type="Gene3D" id="2.40.400.10">
    <property type="entry name" value="Acetoacetate decarboxylase-like"/>
    <property type="match status" value="1"/>
</dbReference>
<comment type="caution">
    <text evidence="1">The sequence shown here is derived from an EMBL/GenBank/DDBJ whole genome shotgun (WGS) entry which is preliminary data.</text>
</comment>
<proteinExistence type="predicted"/>
<dbReference type="Proteomes" id="UP001596222">
    <property type="component" value="Unassembled WGS sequence"/>
</dbReference>
<dbReference type="RefSeq" id="WP_382038671.1">
    <property type="nucleotide sequence ID" value="NZ_JBHSKJ010000004.1"/>
</dbReference>
<reference evidence="2" key="1">
    <citation type="journal article" date="2019" name="Int. J. Syst. Evol. Microbiol.">
        <title>The Global Catalogue of Microorganisms (GCM) 10K type strain sequencing project: providing services to taxonomists for standard genome sequencing and annotation.</title>
        <authorList>
            <consortium name="The Broad Institute Genomics Platform"/>
            <consortium name="The Broad Institute Genome Sequencing Center for Infectious Disease"/>
            <person name="Wu L."/>
            <person name="Ma J."/>
        </authorList>
    </citation>
    <scope>NUCLEOTIDE SEQUENCE [LARGE SCALE GENOMIC DNA]</scope>
    <source>
        <strain evidence="2">CGMCC 4.1641</strain>
    </source>
</reference>
<accession>A0ABV9ZTD7</accession>
<dbReference type="Pfam" id="PF06314">
    <property type="entry name" value="ADC"/>
    <property type="match status" value="1"/>
</dbReference>
<protein>
    <submittedName>
        <fullName evidence="1">Acetoacetate decarboxylase family protein</fullName>
    </submittedName>
</protein>
<gene>
    <name evidence="1" type="ORF">ACFPP6_08280</name>
</gene>
<name>A0ABV9ZTD7_9ACTN</name>
<keyword evidence="2" id="KW-1185">Reference proteome</keyword>
<dbReference type="SUPFAM" id="SSF160104">
    <property type="entry name" value="Acetoacetate decarboxylase-like"/>
    <property type="match status" value="1"/>
</dbReference>
<evidence type="ECO:0000313" key="2">
    <source>
        <dbReference type="Proteomes" id="UP001596222"/>
    </source>
</evidence>
<sequence length="258" mass="28588">MTDREPATRTQGRSLGSDLRRLLTLAGPRRTLYRDAHYFTATVDVDPERMRPWLPYGIRLAEPARADVFTAFFPDCTYGSVYHEAGVFVHIQAGRRTGIHCPWMILDDDVALILGRELLGCPKKLGEIDWHFEGATIQAEARRRGSTLITMGGVLGRRIDDPPPILGRPHRNAMGLIGAALPRIVGFTPGEHPLEVREVTAFELTVGGSERDPLDVMGLGPPLQARLHRVDLTTGSPPIPLRPLSPLYTATRVRPRVL</sequence>
<dbReference type="InterPro" id="IPR010451">
    <property type="entry name" value="Acetoacetate_decarboxylase"/>
</dbReference>